<dbReference type="AlphaFoldDB" id="A0A7W6RSJ9"/>
<name>A0A7W6RSJ9_9HYPH</name>
<protein>
    <submittedName>
        <fullName evidence="1">Uncharacterized protein</fullName>
    </submittedName>
</protein>
<reference evidence="1 2" key="1">
    <citation type="submission" date="2020-08" db="EMBL/GenBank/DDBJ databases">
        <title>Genomic Encyclopedia of Type Strains, Phase IV (KMG-V): Genome sequencing to study the core and pangenomes of soil and plant-associated prokaryotes.</title>
        <authorList>
            <person name="Whitman W."/>
        </authorList>
    </citation>
    <scope>NUCLEOTIDE SEQUENCE [LARGE SCALE GENOMIC DNA]</scope>
    <source>
        <strain evidence="1 2">SEMIA 402</strain>
    </source>
</reference>
<proteinExistence type="predicted"/>
<organism evidence="1 2">
    <name type="scientific">Rhizobium mongolense</name>
    <dbReference type="NCBI Taxonomy" id="57676"/>
    <lineage>
        <taxon>Bacteria</taxon>
        <taxon>Pseudomonadati</taxon>
        <taxon>Pseudomonadota</taxon>
        <taxon>Alphaproteobacteria</taxon>
        <taxon>Hyphomicrobiales</taxon>
        <taxon>Rhizobiaceae</taxon>
        <taxon>Rhizobium/Agrobacterium group</taxon>
        <taxon>Rhizobium</taxon>
    </lineage>
</organism>
<evidence type="ECO:0000313" key="1">
    <source>
        <dbReference type="EMBL" id="MBB4277140.1"/>
    </source>
</evidence>
<sequence length="40" mass="4564">MAEPEFEIWDDTADSVKGLLQKPSHMLTIAIKNEKKFACQ</sequence>
<gene>
    <name evidence="1" type="ORF">GGE12_004938</name>
</gene>
<dbReference type="EMBL" id="JACIGM010000011">
    <property type="protein sequence ID" value="MBB4277140.1"/>
    <property type="molecule type" value="Genomic_DNA"/>
</dbReference>
<dbReference type="Proteomes" id="UP000533641">
    <property type="component" value="Unassembled WGS sequence"/>
</dbReference>
<evidence type="ECO:0000313" key="2">
    <source>
        <dbReference type="Proteomes" id="UP000533641"/>
    </source>
</evidence>
<accession>A0A7W6RSJ9</accession>
<comment type="caution">
    <text evidence="1">The sequence shown here is derived from an EMBL/GenBank/DDBJ whole genome shotgun (WGS) entry which is preliminary data.</text>
</comment>